<proteinExistence type="predicted"/>
<accession>A0A183C9Z5</accession>
<name>A0A183C9Z5_GLOPA</name>
<dbReference type="WBParaSite" id="GPLIN_000969400">
    <property type="protein sequence ID" value="GPLIN_000969400"/>
    <property type="gene ID" value="GPLIN_000969400"/>
</dbReference>
<evidence type="ECO:0000313" key="1">
    <source>
        <dbReference type="Proteomes" id="UP000050741"/>
    </source>
</evidence>
<reference evidence="1" key="1">
    <citation type="submission" date="2014-05" db="EMBL/GenBank/DDBJ databases">
        <title>The genome and life-stage specific transcriptomes of Globodera pallida elucidate key aspects of plant parasitism by a cyst nematode.</title>
        <authorList>
            <person name="Cotton J.A."/>
            <person name="Lilley C.J."/>
            <person name="Jones L.M."/>
            <person name="Kikuchi T."/>
            <person name="Reid A.J."/>
            <person name="Thorpe P."/>
            <person name="Tsai I.J."/>
            <person name="Beasley H."/>
            <person name="Blok V."/>
            <person name="Cock P.J.A."/>
            <person name="Van den Akker S.E."/>
            <person name="Holroyd N."/>
            <person name="Hunt M."/>
            <person name="Mantelin S."/>
            <person name="Naghra H."/>
            <person name="Pain A."/>
            <person name="Palomares-Rius J.E."/>
            <person name="Zarowiecki M."/>
            <person name="Berriman M."/>
            <person name="Jones J.T."/>
            <person name="Urwin P.E."/>
        </authorList>
    </citation>
    <scope>NUCLEOTIDE SEQUENCE [LARGE SCALE GENOMIC DNA]</scope>
    <source>
        <strain evidence="1">Lindley</strain>
    </source>
</reference>
<dbReference type="Proteomes" id="UP000050741">
    <property type="component" value="Unassembled WGS sequence"/>
</dbReference>
<reference evidence="2" key="2">
    <citation type="submission" date="2016-06" db="UniProtKB">
        <authorList>
            <consortium name="WormBaseParasite"/>
        </authorList>
    </citation>
    <scope>IDENTIFICATION</scope>
</reference>
<dbReference type="AlphaFoldDB" id="A0A183C9Z5"/>
<organism evidence="1 2">
    <name type="scientific">Globodera pallida</name>
    <name type="common">Potato cyst nematode worm</name>
    <name type="synonym">Heterodera pallida</name>
    <dbReference type="NCBI Taxonomy" id="36090"/>
    <lineage>
        <taxon>Eukaryota</taxon>
        <taxon>Metazoa</taxon>
        <taxon>Ecdysozoa</taxon>
        <taxon>Nematoda</taxon>
        <taxon>Chromadorea</taxon>
        <taxon>Rhabditida</taxon>
        <taxon>Tylenchina</taxon>
        <taxon>Tylenchomorpha</taxon>
        <taxon>Tylenchoidea</taxon>
        <taxon>Heteroderidae</taxon>
        <taxon>Heteroderinae</taxon>
        <taxon>Globodera</taxon>
    </lineage>
</organism>
<sequence>MMAKCEDKWGECFPRDGYKGDACCDKGSSWKCVNDMTEQEKSSKDPVYEILFKCMPDLSKCKSPSLCKWVNEEQRAEFAKCPRKFKCFLRKHSNMEALKRCIPKNDDNTFENCNAPMPPIENAIEA</sequence>
<evidence type="ECO:0000313" key="2">
    <source>
        <dbReference type="WBParaSite" id="GPLIN_000969400"/>
    </source>
</evidence>
<protein>
    <submittedName>
        <fullName evidence="2">Uncharacterized protein</fullName>
    </submittedName>
</protein>
<keyword evidence="1" id="KW-1185">Reference proteome</keyword>